<dbReference type="Pfam" id="PF08281">
    <property type="entry name" value="Sigma70_r4_2"/>
    <property type="match status" value="1"/>
</dbReference>
<dbReference type="InterPro" id="IPR013249">
    <property type="entry name" value="RNA_pol_sigma70_r4_t2"/>
</dbReference>
<dbReference type="RefSeq" id="WP_056415380.1">
    <property type="nucleotide sequence ID" value="NZ_JAPZPS010000001.1"/>
</dbReference>
<name>A0A2T5GIQ7_9SPHN</name>
<keyword evidence="10" id="KW-1185">Reference proteome</keyword>
<dbReference type="Proteomes" id="UP000326857">
    <property type="component" value="Unassembled WGS sequence"/>
</dbReference>
<dbReference type="Proteomes" id="UP000244189">
    <property type="component" value="Unassembled WGS sequence"/>
</dbReference>
<keyword evidence="4" id="KW-0804">Transcription</keyword>
<dbReference type="SUPFAM" id="SSF88659">
    <property type="entry name" value="Sigma3 and sigma4 domains of RNA polymerase sigma factors"/>
    <property type="match status" value="1"/>
</dbReference>
<evidence type="ECO:0000313" key="8">
    <source>
        <dbReference type="EMBL" id="PTQ59218.1"/>
    </source>
</evidence>
<organism evidence="8 10">
    <name type="scientific">Sphingomonas aurantiaca</name>
    <dbReference type="NCBI Taxonomy" id="185949"/>
    <lineage>
        <taxon>Bacteria</taxon>
        <taxon>Pseudomonadati</taxon>
        <taxon>Pseudomonadota</taxon>
        <taxon>Alphaproteobacteria</taxon>
        <taxon>Sphingomonadales</taxon>
        <taxon>Sphingomonadaceae</taxon>
        <taxon>Sphingomonas</taxon>
    </lineage>
</organism>
<dbReference type="InterPro" id="IPR014284">
    <property type="entry name" value="RNA_pol_sigma-70_dom"/>
</dbReference>
<keyword evidence="3" id="KW-0731">Sigma factor</keyword>
<feature type="domain" description="RNA polymerase sigma factor 70 region 4 type 2" evidence="7">
    <location>
        <begin position="107"/>
        <end position="157"/>
    </location>
</feature>
<evidence type="ECO:0000256" key="3">
    <source>
        <dbReference type="ARBA" id="ARBA00023082"/>
    </source>
</evidence>
<evidence type="ECO:0000259" key="6">
    <source>
        <dbReference type="Pfam" id="PF04542"/>
    </source>
</evidence>
<dbReference type="AlphaFoldDB" id="A0A2T5GIQ7"/>
<gene>
    <name evidence="8" type="ORF">C8J26_2960</name>
    <name evidence="9" type="ORF">SPHINGO391_440338</name>
</gene>
<dbReference type="InterPro" id="IPR039425">
    <property type="entry name" value="RNA_pol_sigma-70-like"/>
</dbReference>
<dbReference type="Pfam" id="PF04542">
    <property type="entry name" value="Sigma70_r2"/>
    <property type="match status" value="1"/>
</dbReference>
<evidence type="ECO:0000256" key="4">
    <source>
        <dbReference type="ARBA" id="ARBA00023163"/>
    </source>
</evidence>
<evidence type="ECO:0000259" key="7">
    <source>
        <dbReference type="Pfam" id="PF08281"/>
    </source>
</evidence>
<dbReference type="CDD" id="cd06171">
    <property type="entry name" value="Sigma70_r4"/>
    <property type="match status" value="1"/>
</dbReference>
<reference evidence="9 11" key="2">
    <citation type="submission" date="2019-09" db="EMBL/GenBank/DDBJ databases">
        <authorList>
            <person name="Dittami M. S."/>
        </authorList>
    </citation>
    <scope>NUCLEOTIDE SEQUENCE [LARGE SCALE GENOMIC DNA]</scope>
    <source>
        <strain evidence="9">SPHINGO391</strain>
    </source>
</reference>
<evidence type="ECO:0000256" key="1">
    <source>
        <dbReference type="ARBA" id="ARBA00010641"/>
    </source>
</evidence>
<feature type="region of interest" description="Disordered" evidence="5">
    <location>
        <begin position="166"/>
        <end position="185"/>
    </location>
</feature>
<dbReference type="PANTHER" id="PTHR43133">
    <property type="entry name" value="RNA POLYMERASE ECF-TYPE SIGMA FACTO"/>
    <property type="match status" value="1"/>
</dbReference>
<evidence type="ECO:0000256" key="2">
    <source>
        <dbReference type="ARBA" id="ARBA00023015"/>
    </source>
</evidence>
<dbReference type="Gene3D" id="1.10.1740.10">
    <property type="match status" value="1"/>
</dbReference>
<dbReference type="NCBIfam" id="TIGR02937">
    <property type="entry name" value="sigma70-ECF"/>
    <property type="match status" value="1"/>
</dbReference>
<dbReference type="PANTHER" id="PTHR43133:SF63">
    <property type="entry name" value="RNA POLYMERASE SIGMA FACTOR FECI-RELATED"/>
    <property type="match status" value="1"/>
</dbReference>
<dbReference type="InterPro" id="IPR036388">
    <property type="entry name" value="WH-like_DNA-bd_sf"/>
</dbReference>
<evidence type="ECO:0000256" key="5">
    <source>
        <dbReference type="SAM" id="MobiDB-lite"/>
    </source>
</evidence>
<dbReference type="GO" id="GO:0016987">
    <property type="term" value="F:sigma factor activity"/>
    <property type="evidence" value="ECO:0007669"/>
    <property type="project" value="UniProtKB-KW"/>
</dbReference>
<comment type="similarity">
    <text evidence="1">Belongs to the sigma-70 factor family. ECF subfamily.</text>
</comment>
<dbReference type="GO" id="GO:0006352">
    <property type="term" value="P:DNA-templated transcription initiation"/>
    <property type="evidence" value="ECO:0007669"/>
    <property type="project" value="InterPro"/>
</dbReference>
<evidence type="ECO:0000313" key="9">
    <source>
        <dbReference type="EMBL" id="VVT15414.1"/>
    </source>
</evidence>
<feature type="domain" description="RNA polymerase sigma-70 region 2" evidence="6">
    <location>
        <begin position="13"/>
        <end position="74"/>
    </location>
</feature>
<accession>A0A2T5GIQ7</accession>
<dbReference type="InterPro" id="IPR013325">
    <property type="entry name" value="RNA_pol_sigma_r2"/>
</dbReference>
<proteinExistence type="inferred from homology"/>
<dbReference type="GO" id="GO:0003677">
    <property type="term" value="F:DNA binding"/>
    <property type="evidence" value="ECO:0007669"/>
    <property type="project" value="InterPro"/>
</dbReference>
<dbReference type="InterPro" id="IPR007627">
    <property type="entry name" value="RNA_pol_sigma70_r2"/>
</dbReference>
<sequence>MTLGGLRAVFLAERAMLLRLLVARLGSVEEAEDALQDLWLKLETVTGGPIAEPVGYICRMANNIAVDRRRRAVRRVDRDTGWMETQSGADEQPDAERALIARERLARVEATLARLPDRVATAFRLYRFEDLPQKAIAERMGITVSGVEKLLHRAYLRIHVQRPDSGADVARAGRLPHEEDQRDGR</sequence>
<dbReference type="InterPro" id="IPR013324">
    <property type="entry name" value="RNA_pol_sigma_r3/r4-like"/>
</dbReference>
<dbReference type="EMBL" id="CABVLI010000039">
    <property type="protein sequence ID" value="VVT15414.1"/>
    <property type="molecule type" value="Genomic_DNA"/>
</dbReference>
<feature type="compositionally biased region" description="Basic and acidic residues" evidence="5">
    <location>
        <begin position="175"/>
        <end position="185"/>
    </location>
</feature>
<reference evidence="8 10" key="1">
    <citation type="submission" date="2018-04" db="EMBL/GenBank/DDBJ databases">
        <title>Genomic Encyclopedia of Type Strains, Phase III (KMG-III): the genomes of soil and plant-associated and newly described type strains.</title>
        <authorList>
            <person name="Whitman W."/>
        </authorList>
    </citation>
    <scope>NUCLEOTIDE SEQUENCE [LARGE SCALE GENOMIC DNA]</scope>
    <source>
        <strain evidence="8 10">MA101b</strain>
    </source>
</reference>
<protein>
    <submittedName>
        <fullName evidence="8">RNA polymerase sigma-70 factor (ECF subfamily)</fullName>
    </submittedName>
    <submittedName>
        <fullName evidence="9">RNA polymerase subunit sigma-70</fullName>
    </submittedName>
</protein>
<dbReference type="EMBL" id="QAOG01000005">
    <property type="protein sequence ID" value="PTQ59218.1"/>
    <property type="molecule type" value="Genomic_DNA"/>
</dbReference>
<evidence type="ECO:0000313" key="10">
    <source>
        <dbReference type="Proteomes" id="UP000244189"/>
    </source>
</evidence>
<accession>A0A5E7ZDH8</accession>
<dbReference type="SUPFAM" id="SSF88946">
    <property type="entry name" value="Sigma2 domain of RNA polymerase sigma factors"/>
    <property type="match status" value="1"/>
</dbReference>
<evidence type="ECO:0000313" key="11">
    <source>
        <dbReference type="Proteomes" id="UP000326857"/>
    </source>
</evidence>
<dbReference type="Gene3D" id="1.10.10.10">
    <property type="entry name" value="Winged helix-like DNA-binding domain superfamily/Winged helix DNA-binding domain"/>
    <property type="match status" value="1"/>
</dbReference>
<keyword evidence="2" id="KW-0805">Transcription regulation</keyword>